<dbReference type="InterPro" id="IPR018095">
    <property type="entry name" value="Thymidylate_kin_CS"/>
</dbReference>
<evidence type="ECO:0000256" key="8">
    <source>
        <dbReference type="ARBA" id="ARBA00022840"/>
    </source>
</evidence>
<dbReference type="HAMAP" id="MF_00165">
    <property type="entry name" value="Thymidylate_kinase"/>
    <property type="match status" value="1"/>
</dbReference>
<protein>
    <recommendedName>
        <fullName evidence="3 12">Thymidylate kinase</fullName>
        <ecNumber evidence="2 12">2.7.4.9</ecNumber>
    </recommendedName>
    <alternativeName>
        <fullName evidence="9 12">dTMP kinase</fullName>
    </alternativeName>
</protein>
<dbReference type="Proteomes" id="UP000248795">
    <property type="component" value="Unassembled WGS sequence"/>
</dbReference>
<organism evidence="14 15">
    <name type="scientific">Aestuariivirga litoralis</name>
    <dbReference type="NCBI Taxonomy" id="2650924"/>
    <lineage>
        <taxon>Bacteria</taxon>
        <taxon>Pseudomonadati</taxon>
        <taxon>Pseudomonadota</taxon>
        <taxon>Alphaproteobacteria</taxon>
        <taxon>Hyphomicrobiales</taxon>
        <taxon>Aestuariivirgaceae</taxon>
        <taxon>Aestuariivirga</taxon>
    </lineage>
</organism>
<comment type="catalytic activity">
    <reaction evidence="10 12">
        <text>dTMP + ATP = dTDP + ADP</text>
        <dbReference type="Rhea" id="RHEA:13517"/>
        <dbReference type="ChEBI" id="CHEBI:30616"/>
        <dbReference type="ChEBI" id="CHEBI:58369"/>
        <dbReference type="ChEBI" id="CHEBI:63528"/>
        <dbReference type="ChEBI" id="CHEBI:456216"/>
        <dbReference type="EC" id="2.7.4.9"/>
    </reaction>
</comment>
<keyword evidence="5 12" id="KW-0545">Nucleotide biosynthesis</keyword>
<dbReference type="EMBL" id="QKVK01000004">
    <property type="protein sequence ID" value="PZF76969.1"/>
    <property type="molecule type" value="Genomic_DNA"/>
</dbReference>
<keyword evidence="8 12" id="KW-0067">ATP-binding</keyword>
<dbReference type="InterPro" id="IPR018094">
    <property type="entry name" value="Thymidylate_kinase"/>
</dbReference>
<name>A0A2W2BL42_9HYPH</name>
<dbReference type="Pfam" id="PF02223">
    <property type="entry name" value="Thymidylate_kin"/>
    <property type="match status" value="1"/>
</dbReference>
<evidence type="ECO:0000256" key="7">
    <source>
        <dbReference type="ARBA" id="ARBA00022777"/>
    </source>
</evidence>
<dbReference type="GO" id="GO:0006227">
    <property type="term" value="P:dUDP biosynthetic process"/>
    <property type="evidence" value="ECO:0007669"/>
    <property type="project" value="TreeGrafter"/>
</dbReference>
<evidence type="ECO:0000256" key="3">
    <source>
        <dbReference type="ARBA" id="ARBA00017144"/>
    </source>
</evidence>
<keyword evidence="7 12" id="KW-0418">Kinase</keyword>
<feature type="domain" description="Thymidylate kinase-like" evidence="13">
    <location>
        <begin position="9"/>
        <end position="200"/>
    </location>
</feature>
<dbReference type="AlphaFoldDB" id="A0A2W2BL42"/>
<evidence type="ECO:0000256" key="11">
    <source>
        <dbReference type="ARBA" id="ARBA00057735"/>
    </source>
</evidence>
<dbReference type="GO" id="GO:0006233">
    <property type="term" value="P:dTDP biosynthetic process"/>
    <property type="evidence" value="ECO:0007669"/>
    <property type="project" value="InterPro"/>
</dbReference>
<evidence type="ECO:0000256" key="10">
    <source>
        <dbReference type="ARBA" id="ARBA00048743"/>
    </source>
</evidence>
<feature type="binding site" evidence="12">
    <location>
        <begin position="11"/>
        <end position="18"/>
    </location>
    <ligand>
        <name>ATP</name>
        <dbReference type="ChEBI" id="CHEBI:30616"/>
    </ligand>
</feature>
<dbReference type="GO" id="GO:0006235">
    <property type="term" value="P:dTTP biosynthetic process"/>
    <property type="evidence" value="ECO:0007669"/>
    <property type="project" value="UniProtKB-UniRule"/>
</dbReference>
<gene>
    <name evidence="12" type="primary">tmk</name>
    <name evidence="14" type="ORF">DK847_10985</name>
</gene>
<comment type="similarity">
    <text evidence="1 12">Belongs to the thymidylate kinase family.</text>
</comment>
<evidence type="ECO:0000256" key="2">
    <source>
        <dbReference type="ARBA" id="ARBA00012980"/>
    </source>
</evidence>
<dbReference type="CDD" id="cd01672">
    <property type="entry name" value="TMPK"/>
    <property type="match status" value="1"/>
</dbReference>
<comment type="function">
    <text evidence="11 12">Phosphorylation of dTMP to form dTDP in both de novo and salvage pathways of dTTP synthesis.</text>
</comment>
<sequence>MMSARFITFEGGEGSGKSTQIRRLAARLQERGRDVLITREPGGTPEAEAIRGLLVSGDVARWTARSEALLNYAAREQHLEQVIRPALVSGRTVLCDRFMDSTRAYQGYAGGCEPGFIDALERAVVGPTRPDLTLVFDLDPAIGLARAKSRGDHQAEDRYERKGLAFHGKLREGFLDILRKDPKRCRLVDASQDIDAVAEDVWSIVEAAG</sequence>
<dbReference type="SUPFAM" id="SSF52540">
    <property type="entry name" value="P-loop containing nucleoside triphosphate hydrolases"/>
    <property type="match status" value="1"/>
</dbReference>
<evidence type="ECO:0000256" key="1">
    <source>
        <dbReference type="ARBA" id="ARBA00009776"/>
    </source>
</evidence>
<comment type="caution">
    <text evidence="14">The sequence shown here is derived from an EMBL/GenBank/DDBJ whole genome shotgun (WGS) entry which is preliminary data.</text>
</comment>
<dbReference type="EC" id="2.7.4.9" evidence="2 12"/>
<evidence type="ECO:0000313" key="15">
    <source>
        <dbReference type="Proteomes" id="UP000248795"/>
    </source>
</evidence>
<dbReference type="PANTHER" id="PTHR10344">
    <property type="entry name" value="THYMIDYLATE KINASE"/>
    <property type="match status" value="1"/>
</dbReference>
<evidence type="ECO:0000256" key="6">
    <source>
        <dbReference type="ARBA" id="ARBA00022741"/>
    </source>
</evidence>
<proteinExistence type="inferred from homology"/>
<keyword evidence="4 12" id="KW-0808">Transferase</keyword>
<keyword evidence="6 12" id="KW-0547">Nucleotide-binding</keyword>
<dbReference type="InterPro" id="IPR027417">
    <property type="entry name" value="P-loop_NTPase"/>
</dbReference>
<evidence type="ECO:0000256" key="12">
    <source>
        <dbReference type="HAMAP-Rule" id="MF_00165"/>
    </source>
</evidence>
<evidence type="ECO:0000313" key="14">
    <source>
        <dbReference type="EMBL" id="PZF76969.1"/>
    </source>
</evidence>
<evidence type="ECO:0000256" key="9">
    <source>
        <dbReference type="ARBA" id="ARBA00029962"/>
    </source>
</evidence>
<dbReference type="GO" id="GO:0005524">
    <property type="term" value="F:ATP binding"/>
    <property type="evidence" value="ECO:0007669"/>
    <property type="project" value="UniProtKB-UniRule"/>
</dbReference>
<accession>A0A2W2BL42</accession>
<keyword evidence="15" id="KW-1185">Reference proteome</keyword>
<dbReference type="GO" id="GO:0005829">
    <property type="term" value="C:cytosol"/>
    <property type="evidence" value="ECO:0007669"/>
    <property type="project" value="TreeGrafter"/>
</dbReference>
<evidence type="ECO:0000259" key="13">
    <source>
        <dbReference type="Pfam" id="PF02223"/>
    </source>
</evidence>
<dbReference type="PROSITE" id="PS01331">
    <property type="entry name" value="THYMIDYLATE_KINASE"/>
    <property type="match status" value="1"/>
</dbReference>
<dbReference type="InterPro" id="IPR039430">
    <property type="entry name" value="Thymidylate_kin-like_dom"/>
</dbReference>
<dbReference type="Gene3D" id="3.40.50.300">
    <property type="entry name" value="P-loop containing nucleotide triphosphate hydrolases"/>
    <property type="match status" value="1"/>
</dbReference>
<evidence type="ECO:0000256" key="5">
    <source>
        <dbReference type="ARBA" id="ARBA00022727"/>
    </source>
</evidence>
<dbReference type="PANTHER" id="PTHR10344:SF4">
    <property type="entry name" value="UMP-CMP KINASE 2, MITOCHONDRIAL"/>
    <property type="match status" value="1"/>
</dbReference>
<dbReference type="GO" id="GO:0004798">
    <property type="term" value="F:dTMP kinase activity"/>
    <property type="evidence" value="ECO:0007669"/>
    <property type="project" value="UniProtKB-UniRule"/>
</dbReference>
<reference evidence="15" key="1">
    <citation type="submission" date="2018-06" db="EMBL/GenBank/DDBJ databases">
        <title>Aestuariibacter litoralis strain KCTC 52945T.</title>
        <authorList>
            <person name="Li X."/>
            <person name="Salam N."/>
            <person name="Li J.-L."/>
            <person name="Chen Y.-M."/>
            <person name="Yang Z.-W."/>
            <person name="Zhang L.-Y."/>
            <person name="Han M.-X."/>
            <person name="Xiao M."/>
            <person name="Li W.-J."/>
        </authorList>
    </citation>
    <scope>NUCLEOTIDE SEQUENCE [LARGE SCALE GENOMIC DNA]</scope>
    <source>
        <strain evidence="15">KCTC 52945</strain>
    </source>
</reference>
<dbReference type="NCBIfam" id="TIGR00041">
    <property type="entry name" value="DTMP_kinase"/>
    <property type="match status" value="1"/>
</dbReference>
<dbReference type="FunFam" id="3.40.50.300:FF:000225">
    <property type="entry name" value="Thymidylate kinase"/>
    <property type="match status" value="1"/>
</dbReference>
<evidence type="ECO:0000256" key="4">
    <source>
        <dbReference type="ARBA" id="ARBA00022679"/>
    </source>
</evidence>